<evidence type="ECO:0000313" key="1">
    <source>
        <dbReference type="EMBL" id="QDU72811.1"/>
    </source>
</evidence>
<dbReference type="EMBL" id="CP036280">
    <property type="protein sequence ID" value="QDU72811.1"/>
    <property type="molecule type" value="Genomic_DNA"/>
</dbReference>
<sequence>MRLVDFEVAGWGEFGGSGPVERASYAERVLSLGPAGYWRLGDDGPGVADRAGGPAGLVTGGGVTGVAGSLGCDVDGAMRFEGSGAVAVGRGVLPADGSAVTIGCRVRMTAAVKGVLVSQYEQSGGVADPQRFGLRVSAEGCVGWWKGGVMLAESAVSVSDGDWHSVVGSRSGSGDVVLWVDGEVAAGGSDGQGFQATETTLGCFPGVFSLTGALDEVFVVPDVVEAEAVRSLHAMAVGVPEVIGGAA</sequence>
<dbReference type="SUPFAM" id="SSF49899">
    <property type="entry name" value="Concanavalin A-like lectins/glucanases"/>
    <property type="match status" value="1"/>
</dbReference>
<dbReference type="KEGG" id="mcad:Pan265_26850"/>
<dbReference type="AlphaFoldDB" id="A0A518C0R0"/>
<organism evidence="1 2">
    <name type="scientific">Mucisphaera calidilacus</name>
    <dbReference type="NCBI Taxonomy" id="2527982"/>
    <lineage>
        <taxon>Bacteria</taxon>
        <taxon>Pseudomonadati</taxon>
        <taxon>Planctomycetota</taxon>
        <taxon>Phycisphaerae</taxon>
        <taxon>Phycisphaerales</taxon>
        <taxon>Phycisphaeraceae</taxon>
        <taxon>Mucisphaera</taxon>
    </lineage>
</organism>
<dbReference type="InterPro" id="IPR013320">
    <property type="entry name" value="ConA-like_dom_sf"/>
</dbReference>
<accession>A0A518C0R0</accession>
<proteinExistence type="predicted"/>
<gene>
    <name evidence="1" type="ORF">Pan265_26850</name>
</gene>
<dbReference type="Pfam" id="PF13385">
    <property type="entry name" value="Laminin_G_3"/>
    <property type="match status" value="1"/>
</dbReference>
<reference evidence="1 2" key="1">
    <citation type="submission" date="2019-02" db="EMBL/GenBank/DDBJ databases">
        <title>Deep-cultivation of Planctomycetes and their phenomic and genomic characterization uncovers novel biology.</title>
        <authorList>
            <person name="Wiegand S."/>
            <person name="Jogler M."/>
            <person name="Boedeker C."/>
            <person name="Pinto D."/>
            <person name="Vollmers J."/>
            <person name="Rivas-Marin E."/>
            <person name="Kohn T."/>
            <person name="Peeters S.H."/>
            <person name="Heuer A."/>
            <person name="Rast P."/>
            <person name="Oberbeckmann S."/>
            <person name="Bunk B."/>
            <person name="Jeske O."/>
            <person name="Meyerdierks A."/>
            <person name="Storesund J.E."/>
            <person name="Kallscheuer N."/>
            <person name="Luecker S."/>
            <person name="Lage O.M."/>
            <person name="Pohl T."/>
            <person name="Merkel B.J."/>
            <person name="Hornburger P."/>
            <person name="Mueller R.-W."/>
            <person name="Bruemmer F."/>
            <person name="Labrenz M."/>
            <person name="Spormann A.M."/>
            <person name="Op den Camp H."/>
            <person name="Overmann J."/>
            <person name="Amann R."/>
            <person name="Jetten M.S.M."/>
            <person name="Mascher T."/>
            <person name="Medema M.H."/>
            <person name="Devos D.P."/>
            <person name="Kaster A.-K."/>
            <person name="Ovreas L."/>
            <person name="Rohde M."/>
            <person name="Galperin M.Y."/>
            <person name="Jogler C."/>
        </authorList>
    </citation>
    <scope>NUCLEOTIDE SEQUENCE [LARGE SCALE GENOMIC DNA]</scope>
    <source>
        <strain evidence="1 2">Pan265</strain>
    </source>
</reference>
<protein>
    <recommendedName>
        <fullName evidence="3">LamG-like jellyroll fold domain-containing protein</fullName>
    </recommendedName>
</protein>
<dbReference type="Proteomes" id="UP000320386">
    <property type="component" value="Chromosome"/>
</dbReference>
<keyword evidence="2" id="KW-1185">Reference proteome</keyword>
<dbReference type="Gene3D" id="2.60.120.200">
    <property type="match status" value="1"/>
</dbReference>
<evidence type="ECO:0008006" key="3">
    <source>
        <dbReference type="Google" id="ProtNLM"/>
    </source>
</evidence>
<evidence type="ECO:0000313" key="2">
    <source>
        <dbReference type="Proteomes" id="UP000320386"/>
    </source>
</evidence>
<name>A0A518C0R0_9BACT</name>
<dbReference type="RefSeq" id="WP_145446968.1">
    <property type="nucleotide sequence ID" value="NZ_CP036280.1"/>
</dbReference>